<feature type="transmembrane region" description="Helical" evidence="2">
    <location>
        <begin position="306"/>
        <end position="326"/>
    </location>
</feature>
<dbReference type="GO" id="GO:0005886">
    <property type="term" value="C:plasma membrane"/>
    <property type="evidence" value="ECO:0007669"/>
    <property type="project" value="UniProtKB-SubCell"/>
</dbReference>
<dbReference type="Gene3D" id="2.60.120.200">
    <property type="match status" value="1"/>
</dbReference>
<organism evidence="3 4">
    <name type="scientific">Cryptosporangium aurantiacum</name>
    <dbReference type="NCBI Taxonomy" id="134849"/>
    <lineage>
        <taxon>Bacteria</taxon>
        <taxon>Bacillati</taxon>
        <taxon>Actinomycetota</taxon>
        <taxon>Actinomycetes</taxon>
        <taxon>Cryptosporangiales</taxon>
        <taxon>Cryptosporangiaceae</taxon>
        <taxon>Cryptosporangium</taxon>
    </lineage>
</organism>
<gene>
    <name evidence="3" type="ORF">SAMN05443668_107239</name>
</gene>
<feature type="region of interest" description="Disordered" evidence="1">
    <location>
        <begin position="234"/>
        <end position="278"/>
    </location>
</feature>
<dbReference type="OrthoDB" id="185815at2"/>
<keyword evidence="2" id="KW-0472">Membrane</keyword>
<proteinExistence type="predicted"/>
<feature type="transmembrane region" description="Helical" evidence="2">
    <location>
        <begin position="21"/>
        <end position="42"/>
    </location>
</feature>
<dbReference type="Pfam" id="PF12679">
    <property type="entry name" value="ABC2_membrane_2"/>
    <property type="match status" value="1"/>
</dbReference>
<sequence length="513" mass="52218">MTGQFARVLRAEWTKFRTVRGWVVATAVAAVLIVGLGVAPGMGGTCGTGCRLPVGPEGQEVTDNFRFVHRALTGDGSITARLTALTGEKPSSEGPSEPGLVSWAKAGLILKDGTDPGSSYVAVMLTGAHGVRLQYDYVHDVAGPAGDTAPQWLRLTRTGDTVTAAVSADGARWQTVGQATLPNLPETLEAGMFTTSPQYAEVSSQSSFGTTGAMGGPSTATGVFDQVRLEGDAEAAWSSDQVGGPDRPEDVPTGGGPDEDGDTDRAAGADTGSREEGGVFTLTGSGDIAPAVTGAAGLGTSITQTLVGTFAGLVLFVVVGVLFVTAEYRRGLIGTTLAAGPPRGRMLVAKALVVGAVTAITGAVAAAAVLTLGQRVLRGNGVYVHAASTATEVRIVLGTAVLLAVCAVLALALGVVLRRGAVALTVVLAITVLPYLLAMSVLPADAADWVLRITPAAAFAVQQSAVEYAQVDNLYLPVEGYFPLPPAGGLAVLLAWAAAAFTLATVVLRRRDV</sequence>
<feature type="transmembrane region" description="Helical" evidence="2">
    <location>
        <begin position="487"/>
        <end position="508"/>
    </location>
</feature>
<keyword evidence="2" id="KW-1133">Transmembrane helix</keyword>
<keyword evidence="4" id="KW-1185">Reference proteome</keyword>
<feature type="transmembrane region" description="Helical" evidence="2">
    <location>
        <begin position="347"/>
        <end position="373"/>
    </location>
</feature>
<evidence type="ECO:0000313" key="3">
    <source>
        <dbReference type="EMBL" id="SHN75189.1"/>
    </source>
</evidence>
<feature type="compositionally biased region" description="Basic and acidic residues" evidence="1">
    <location>
        <begin position="263"/>
        <end position="277"/>
    </location>
</feature>
<evidence type="ECO:0000256" key="1">
    <source>
        <dbReference type="SAM" id="MobiDB-lite"/>
    </source>
</evidence>
<feature type="transmembrane region" description="Helical" evidence="2">
    <location>
        <begin position="422"/>
        <end position="442"/>
    </location>
</feature>
<dbReference type="STRING" id="134849.SAMN05443668_107239"/>
<dbReference type="RefSeq" id="WP_073260033.1">
    <property type="nucleotide sequence ID" value="NZ_FRCS01000007.1"/>
</dbReference>
<dbReference type="AlphaFoldDB" id="A0A1M7TWS3"/>
<dbReference type="EMBL" id="FRCS01000007">
    <property type="protein sequence ID" value="SHN75189.1"/>
    <property type="molecule type" value="Genomic_DNA"/>
</dbReference>
<evidence type="ECO:0000313" key="4">
    <source>
        <dbReference type="Proteomes" id="UP000184440"/>
    </source>
</evidence>
<protein>
    <submittedName>
        <fullName evidence="3">ABC-2 family transporter protein</fullName>
    </submittedName>
</protein>
<evidence type="ECO:0000256" key="2">
    <source>
        <dbReference type="SAM" id="Phobius"/>
    </source>
</evidence>
<name>A0A1M7TWS3_9ACTN</name>
<reference evidence="3 4" key="1">
    <citation type="submission" date="2016-11" db="EMBL/GenBank/DDBJ databases">
        <authorList>
            <person name="Jaros S."/>
            <person name="Januszkiewicz K."/>
            <person name="Wedrychowicz H."/>
        </authorList>
    </citation>
    <scope>NUCLEOTIDE SEQUENCE [LARGE SCALE GENOMIC DNA]</scope>
    <source>
        <strain evidence="3 4">DSM 46144</strain>
    </source>
</reference>
<accession>A0A1M7TWS3</accession>
<feature type="transmembrane region" description="Helical" evidence="2">
    <location>
        <begin position="393"/>
        <end position="415"/>
    </location>
</feature>
<dbReference type="Proteomes" id="UP000184440">
    <property type="component" value="Unassembled WGS sequence"/>
</dbReference>
<keyword evidence="2" id="KW-0812">Transmembrane</keyword>
<dbReference type="GO" id="GO:0140359">
    <property type="term" value="F:ABC-type transporter activity"/>
    <property type="evidence" value="ECO:0007669"/>
    <property type="project" value="InterPro"/>
</dbReference>